<gene>
    <name evidence="2" type="ordered locus">Acid_4989</name>
</gene>
<dbReference type="eggNOG" id="COG3620">
    <property type="taxonomic scope" value="Bacteria"/>
</dbReference>
<dbReference type="Gene3D" id="1.10.260.40">
    <property type="entry name" value="lambda repressor-like DNA-binding domains"/>
    <property type="match status" value="1"/>
</dbReference>
<dbReference type="HOGENOM" id="CLU_979699_0_0_0"/>
<dbReference type="SUPFAM" id="SSF47413">
    <property type="entry name" value="lambda repressor-like DNA-binding domains"/>
    <property type="match status" value="1"/>
</dbReference>
<dbReference type="OrthoDB" id="128542at2"/>
<sequence length="284" mass="32890">MDVPLIIRHRLKELGLEQKDLAAAAQVTESYISQLLAGKKVPPAPDRTDIYEKLGEFLELPAGELSKVASLQRREELKKKVLDPPSPLFRDFRALILRKSNPQTRKKIQSVFEKEPFGFPERLVTQKLLEVAKAVAREELDNEKWLRLMGRLTKRSYEVARVSILEFLDTDVFHVSVENCVAFLDPLIESWDIDLESFDVDIVLNRRLTSTPIKSFVFVERQIEAGYDHQPGFDAFLKDSSLSGEASVEELDFLRSLRFKGRKPTPLYYYRELQNLRDPLHFRD</sequence>
<dbReference type="PROSITE" id="PS50943">
    <property type="entry name" value="HTH_CROC1"/>
    <property type="match status" value="1"/>
</dbReference>
<dbReference type="Pfam" id="PF01381">
    <property type="entry name" value="HTH_3"/>
    <property type="match status" value="1"/>
</dbReference>
<evidence type="ECO:0000259" key="1">
    <source>
        <dbReference type="PROSITE" id="PS50943"/>
    </source>
</evidence>
<reference evidence="2" key="1">
    <citation type="submission" date="2006-10" db="EMBL/GenBank/DDBJ databases">
        <title>Complete sequence of Solibacter usitatus Ellin6076.</title>
        <authorList>
            <consortium name="US DOE Joint Genome Institute"/>
            <person name="Copeland A."/>
            <person name="Lucas S."/>
            <person name="Lapidus A."/>
            <person name="Barry K."/>
            <person name="Detter J.C."/>
            <person name="Glavina del Rio T."/>
            <person name="Hammon N."/>
            <person name="Israni S."/>
            <person name="Dalin E."/>
            <person name="Tice H."/>
            <person name="Pitluck S."/>
            <person name="Thompson L.S."/>
            <person name="Brettin T."/>
            <person name="Bruce D."/>
            <person name="Han C."/>
            <person name="Tapia R."/>
            <person name="Gilna P."/>
            <person name="Schmutz J."/>
            <person name="Larimer F."/>
            <person name="Land M."/>
            <person name="Hauser L."/>
            <person name="Kyrpides N."/>
            <person name="Mikhailova N."/>
            <person name="Janssen P.H."/>
            <person name="Kuske C.R."/>
            <person name="Richardson P."/>
        </authorList>
    </citation>
    <scope>NUCLEOTIDE SEQUENCE</scope>
    <source>
        <strain evidence="2">Ellin6076</strain>
    </source>
</reference>
<dbReference type="EMBL" id="CP000473">
    <property type="protein sequence ID" value="ABJ85946.1"/>
    <property type="molecule type" value="Genomic_DNA"/>
</dbReference>
<evidence type="ECO:0000313" key="2">
    <source>
        <dbReference type="EMBL" id="ABJ85946.1"/>
    </source>
</evidence>
<organism evidence="2">
    <name type="scientific">Solibacter usitatus (strain Ellin6076)</name>
    <dbReference type="NCBI Taxonomy" id="234267"/>
    <lineage>
        <taxon>Bacteria</taxon>
        <taxon>Pseudomonadati</taxon>
        <taxon>Acidobacteriota</taxon>
        <taxon>Terriglobia</taxon>
        <taxon>Bryobacterales</taxon>
        <taxon>Solibacteraceae</taxon>
        <taxon>Candidatus Solibacter</taxon>
    </lineage>
</organism>
<dbReference type="STRING" id="234267.Acid_4989"/>
<dbReference type="SMART" id="SM00530">
    <property type="entry name" value="HTH_XRE"/>
    <property type="match status" value="1"/>
</dbReference>
<dbReference type="InterPro" id="IPR010982">
    <property type="entry name" value="Lambda_DNA-bd_dom_sf"/>
</dbReference>
<dbReference type="InParanoid" id="Q01WL9"/>
<dbReference type="CDD" id="cd00093">
    <property type="entry name" value="HTH_XRE"/>
    <property type="match status" value="1"/>
</dbReference>
<dbReference type="GO" id="GO:0003677">
    <property type="term" value="F:DNA binding"/>
    <property type="evidence" value="ECO:0007669"/>
    <property type="project" value="InterPro"/>
</dbReference>
<dbReference type="AlphaFoldDB" id="Q01WL9"/>
<dbReference type="InterPro" id="IPR001387">
    <property type="entry name" value="Cro/C1-type_HTH"/>
</dbReference>
<proteinExistence type="predicted"/>
<dbReference type="KEGG" id="sus:Acid_4989"/>
<name>Q01WL9_SOLUE</name>
<feature type="domain" description="HTH cro/C1-type" evidence="1">
    <location>
        <begin position="7"/>
        <end position="65"/>
    </location>
</feature>
<protein>
    <submittedName>
        <fullName evidence="2">Transcriptional regulator, XRE family</fullName>
    </submittedName>
</protein>
<accession>Q01WL9</accession>